<evidence type="ECO:0000313" key="7">
    <source>
        <dbReference type="EMBL" id="CAD7254936.1"/>
    </source>
</evidence>
<accession>A0A7R9AJ71</accession>
<dbReference type="EMBL" id="LR914083">
    <property type="protein sequence ID" value="CAD7254936.1"/>
    <property type="molecule type" value="Genomic_DNA"/>
</dbReference>
<evidence type="ECO:0000256" key="1">
    <source>
        <dbReference type="ARBA" id="ARBA00022679"/>
    </source>
</evidence>
<dbReference type="Gene3D" id="1.10.10.1600">
    <property type="entry name" value="Bacterial DNA polymerase III alpha subunit, thumb domain"/>
    <property type="match status" value="1"/>
</dbReference>
<evidence type="ECO:0000259" key="6">
    <source>
        <dbReference type="Pfam" id="PF17657"/>
    </source>
</evidence>
<feature type="domain" description="DNA polymerase III alpha subunit finger" evidence="6">
    <location>
        <begin position="116"/>
        <end position="164"/>
    </location>
</feature>
<keyword evidence="2" id="KW-0548">Nucleotidyltransferase</keyword>
<organism evidence="7">
    <name type="scientific">Darwinula stevensoni</name>
    <dbReference type="NCBI Taxonomy" id="69355"/>
    <lineage>
        <taxon>Eukaryota</taxon>
        <taxon>Metazoa</taxon>
        <taxon>Ecdysozoa</taxon>
        <taxon>Arthropoda</taxon>
        <taxon>Crustacea</taxon>
        <taxon>Oligostraca</taxon>
        <taxon>Ostracoda</taxon>
        <taxon>Podocopa</taxon>
        <taxon>Podocopida</taxon>
        <taxon>Darwinulocopina</taxon>
        <taxon>Darwinuloidea</taxon>
        <taxon>Darwinulidae</taxon>
        <taxon>Darwinula</taxon>
    </lineage>
</organism>
<name>A0A7R9AJ71_9CRUS</name>
<dbReference type="GO" id="GO:0003887">
    <property type="term" value="F:DNA-directed DNA polymerase activity"/>
    <property type="evidence" value="ECO:0007669"/>
    <property type="project" value="UniProtKB-KW"/>
</dbReference>
<dbReference type="InterPro" id="IPR040982">
    <property type="entry name" value="DNA_pol3_finger"/>
</dbReference>
<dbReference type="InterPro" id="IPR011708">
    <property type="entry name" value="DNA_pol3_alpha_NTPase_dom"/>
</dbReference>
<keyword evidence="8" id="KW-1185">Reference proteome</keyword>
<gene>
    <name evidence="7" type="ORF">DSTB1V02_LOCUS14682</name>
</gene>
<dbReference type="EMBL" id="CAJPEV010014565">
    <property type="protein sequence ID" value="CAG0906981.1"/>
    <property type="molecule type" value="Genomic_DNA"/>
</dbReference>
<reference evidence="7" key="1">
    <citation type="submission" date="2020-11" db="EMBL/GenBank/DDBJ databases">
        <authorList>
            <person name="Tran Van P."/>
        </authorList>
    </citation>
    <scope>NUCLEOTIDE SEQUENCE</scope>
</reference>
<evidence type="ECO:0000256" key="4">
    <source>
        <dbReference type="ARBA" id="ARBA00022932"/>
    </source>
</evidence>
<protein>
    <recommendedName>
        <fullName evidence="9">DNA-directed DNA polymerase</fullName>
    </recommendedName>
</protein>
<dbReference type="GO" id="GO:0008408">
    <property type="term" value="F:3'-5' exonuclease activity"/>
    <property type="evidence" value="ECO:0007669"/>
    <property type="project" value="InterPro"/>
</dbReference>
<evidence type="ECO:0000256" key="3">
    <source>
        <dbReference type="ARBA" id="ARBA00022705"/>
    </source>
</evidence>
<feature type="domain" description="Bacterial DNA polymerase III alpha subunit NTPase" evidence="5">
    <location>
        <begin position="1"/>
        <end position="113"/>
    </location>
</feature>
<evidence type="ECO:0000259" key="5">
    <source>
        <dbReference type="Pfam" id="PF07733"/>
    </source>
</evidence>
<proteinExistence type="predicted"/>
<keyword evidence="3" id="KW-0235">DNA replication</keyword>
<dbReference type="Pfam" id="PF17657">
    <property type="entry name" value="DNA_pol3_finger"/>
    <property type="match status" value="1"/>
</dbReference>
<dbReference type="Proteomes" id="UP000677054">
    <property type="component" value="Unassembled WGS sequence"/>
</dbReference>
<sequence length="165" mass="18597">MAARSSLRDVGRVMNIPLNEVDRVAKVFPSHLTATLAGVLAEKDIDPKQKDVFTSEDKEKAYDFRKMAEEKSEIDDITNFVPVSVAKDSELLVSQYDNSVAEEAGLLKMDFLGLKTLTIIKDALEIIKDRYDVDIDIDAISLEDEKTFELFQRGDMVGIFQYESP</sequence>
<evidence type="ECO:0000313" key="8">
    <source>
        <dbReference type="Proteomes" id="UP000677054"/>
    </source>
</evidence>
<dbReference type="PANTHER" id="PTHR32294:SF0">
    <property type="entry name" value="DNA POLYMERASE III SUBUNIT ALPHA"/>
    <property type="match status" value="1"/>
</dbReference>
<feature type="non-terminal residue" evidence="7">
    <location>
        <position position="1"/>
    </location>
</feature>
<evidence type="ECO:0000256" key="2">
    <source>
        <dbReference type="ARBA" id="ARBA00022695"/>
    </source>
</evidence>
<dbReference type="PANTHER" id="PTHR32294">
    <property type="entry name" value="DNA POLYMERASE III SUBUNIT ALPHA"/>
    <property type="match status" value="1"/>
</dbReference>
<dbReference type="AlphaFoldDB" id="A0A7R9AJ71"/>
<evidence type="ECO:0008006" key="9">
    <source>
        <dbReference type="Google" id="ProtNLM"/>
    </source>
</evidence>
<keyword evidence="4" id="KW-0239">DNA-directed DNA polymerase</keyword>
<dbReference type="GO" id="GO:0006260">
    <property type="term" value="P:DNA replication"/>
    <property type="evidence" value="ECO:0007669"/>
    <property type="project" value="UniProtKB-KW"/>
</dbReference>
<dbReference type="OrthoDB" id="10057707at2759"/>
<keyword evidence="1" id="KW-0808">Transferase</keyword>
<dbReference type="InterPro" id="IPR004805">
    <property type="entry name" value="DnaE2/DnaE/PolC"/>
</dbReference>
<dbReference type="Pfam" id="PF07733">
    <property type="entry name" value="DNA_pol3_alpha"/>
    <property type="match status" value="1"/>
</dbReference>
<dbReference type="InterPro" id="IPR041931">
    <property type="entry name" value="DNA_pol3_alpha_thumb_dom"/>
</dbReference>